<feature type="region of interest" description="Disordered" evidence="1">
    <location>
        <begin position="113"/>
        <end position="144"/>
    </location>
</feature>
<organism evidence="2 3">
    <name type="scientific">Tripterygium wilfordii</name>
    <name type="common">Thunder God vine</name>
    <dbReference type="NCBI Taxonomy" id="458696"/>
    <lineage>
        <taxon>Eukaryota</taxon>
        <taxon>Viridiplantae</taxon>
        <taxon>Streptophyta</taxon>
        <taxon>Embryophyta</taxon>
        <taxon>Tracheophyta</taxon>
        <taxon>Spermatophyta</taxon>
        <taxon>Magnoliopsida</taxon>
        <taxon>eudicotyledons</taxon>
        <taxon>Gunneridae</taxon>
        <taxon>Pentapetalae</taxon>
        <taxon>rosids</taxon>
        <taxon>fabids</taxon>
        <taxon>Celastrales</taxon>
        <taxon>Celastraceae</taxon>
        <taxon>Tripterygium</taxon>
    </lineage>
</organism>
<feature type="region of interest" description="Disordered" evidence="1">
    <location>
        <begin position="216"/>
        <end position="242"/>
    </location>
</feature>
<sequence length="378" mass="43052">MVDHIAKRRSEYSNENEIVEPNAERKKPSEENNSEGRKRAEGIRDAIKMKQIEAPEQPGSPWVSTRSFNEKSSQPETVAHARSSTSLATKGKQRKLNAAKDAPVNYSDHFFTNQTSMAHSRDGKGKKFSGDTYQSNGERDGSSQRVEEFTFATAHNVAVSDERVVEGNTDKVEIERTQTLRMKLCQILGTASSPKHQTSQIKKVDGNNLKQKQIFDQNGDTVVDRETSGKPKQNSNSIETDSEIAETIKRLVTPSLARKTTKVRHLKTHGDPSSIHRQKHQENFFSSKRGWSYKLDGVVNGGSSASPRKMYQKRNSKIEPHKIYFPEKITLMRFQGRLTKHHFHLKDHLHFVIWETVSLLRIREKHTKLVRRLISTAV</sequence>
<dbReference type="GO" id="GO:0051321">
    <property type="term" value="P:meiotic cell cycle"/>
    <property type="evidence" value="ECO:0007669"/>
    <property type="project" value="InterPro"/>
</dbReference>
<dbReference type="Proteomes" id="UP000593562">
    <property type="component" value="Unassembled WGS sequence"/>
</dbReference>
<feature type="region of interest" description="Disordered" evidence="1">
    <location>
        <begin position="1"/>
        <end position="101"/>
    </location>
</feature>
<dbReference type="PANTHER" id="PTHR36027">
    <property type="entry name" value="MEIOSIS-SPECIFIC PROTEIN ASY3"/>
    <property type="match status" value="1"/>
</dbReference>
<comment type="caution">
    <text evidence="2">The sequence shown here is derived from an EMBL/GenBank/DDBJ whole genome shotgun (WGS) entry which is preliminary data.</text>
</comment>
<feature type="compositionally biased region" description="Basic and acidic residues" evidence="1">
    <location>
        <begin position="1"/>
        <end position="12"/>
    </location>
</feature>
<protein>
    <submittedName>
        <fullName evidence="2">Uncharacterized protein</fullName>
    </submittedName>
</protein>
<dbReference type="EMBL" id="JAAARO010000017">
    <property type="protein sequence ID" value="KAF5733421.1"/>
    <property type="molecule type" value="Genomic_DNA"/>
</dbReference>
<dbReference type="AlphaFoldDB" id="A0A7J7CHB0"/>
<dbReference type="InParanoid" id="A0A7J7CHB0"/>
<feature type="compositionally biased region" description="Polar residues" evidence="1">
    <location>
        <begin position="230"/>
        <end position="239"/>
    </location>
</feature>
<dbReference type="PANTHER" id="PTHR36027:SF1">
    <property type="entry name" value="MEIOSIS-SPECIFIC PROTEIN ASY3"/>
    <property type="match status" value="1"/>
</dbReference>
<name>A0A7J7CHB0_TRIWF</name>
<evidence type="ECO:0000313" key="3">
    <source>
        <dbReference type="Proteomes" id="UP000593562"/>
    </source>
</evidence>
<keyword evidence="3" id="KW-1185">Reference proteome</keyword>
<evidence type="ECO:0000256" key="1">
    <source>
        <dbReference type="SAM" id="MobiDB-lite"/>
    </source>
</evidence>
<proteinExistence type="predicted"/>
<gene>
    <name evidence="2" type="ORF">HS088_TW17G00964</name>
</gene>
<feature type="compositionally biased region" description="Basic and acidic residues" evidence="1">
    <location>
        <begin position="22"/>
        <end position="53"/>
    </location>
</feature>
<evidence type="ECO:0000313" key="2">
    <source>
        <dbReference type="EMBL" id="KAF5733421.1"/>
    </source>
</evidence>
<feature type="compositionally biased region" description="Polar residues" evidence="1">
    <location>
        <begin position="62"/>
        <end position="88"/>
    </location>
</feature>
<reference evidence="2 3" key="1">
    <citation type="journal article" date="2020" name="Nat. Commun.">
        <title>Genome of Tripterygium wilfordii and identification of cytochrome P450 involved in triptolide biosynthesis.</title>
        <authorList>
            <person name="Tu L."/>
            <person name="Su P."/>
            <person name="Zhang Z."/>
            <person name="Gao L."/>
            <person name="Wang J."/>
            <person name="Hu T."/>
            <person name="Zhou J."/>
            <person name="Zhang Y."/>
            <person name="Zhao Y."/>
            <person name="Liu Y."/>
            <person name="Song Y."/>
            <person name="Tong Y."/>
            <person name="Lu Y."/>
            <person name="Yang J."/>
            <person name="Xu C."/>
            <person name="Jia M."/>
            <person name="Peters R.J."/>
            <person name="Huang L."/>
            <person name="Gao W."/>
        </authorList>
    </citation>
    <scope>NUCLEOTIDE SEQUENCE [LARGE SCALE GENOMIC DNA]</scope>
    <source>
        <strain evidence="3">cv. XIE 37</strain>
        <tissue evidence="2">Leaf</tissue>
    </source>
</reference>
<dbReference type="InterPro" id="IPR037731">
    <property type="entry name" value="ASY3-like"/>
</dbReference>
<feature type="compositionally biased region" description="Basic and acidic residues" evidence="1">
    <location>
        <begin position="119"/>
        <end position="129"/>
    </location>
</feature>
<accession>A0A7J7CHB0</accession>